<evidence type="ECO:0000313" key="4">
    <source>
        <dbReference type="Proteomes" id="UP000317496"/>
    </source>
</evidence>
<dbReference type="GO" id="GO:0016740">
    <property type="term" value="F:transferase activity"/>
    <property type="evidence" value="ECO:0007669"/>
    <property type="project" value="UniProtKB-KW"/>
</dbReference>
<dbReference type="PANTHER" id="PTHR33279">
    <property type="entry name" value="SULFUR CARRIER PROTEIN YEDF-RELATED"/>
    <property type="match status" value="1"/>
</dbReference>
<dbReference type="InterPro" id="IPR036868">
    <property type="entry name" value="TusA-like_sf"/>
</dbReference>
<dbReference type="OrthoDB" id="9797551at2"/>
<protein>
    <submittedName>
        <fullName evidence="3">Sulfurtransferase TusA family protein</fullName>
    </submittedName>
</protein>
<dbReference type="PANTHER" id="PTHR33279:SF6">
    <property type="entry name" value="SULFUR CARRIER PROTEIN YEDF-RELATED"/>
    <property type="match status" value="1"/>
</dbReference>
<organism evidence="3 4">
    <name type="scientific">Ferrovibrio terrae</name>
    <dbReference type="NCBI Taxonomy" id="2594003"/>
    <lineage>
        <taxon>Bacteria</taxon>
        <taxon>Pseudomonadati</taxon>
        <taxon>Pseudomonadota</taxon>
        <taxon>Alphaproteobacteria</taxon>
        <taxon>Rhodospirillales</taxon>
        <taxon>Rhodospirillaceae</taxon>
        <taxon>Ferrovibrio</taxon>
    </lineage>
</organism>
<dbReference type="RefSeq" id="WP_144069443.1">
    <property type="nucleotide sequence ID" value="NZ_CP041636.1"/>
</dbReference>
<dbReference type="AlphaFoldDB" id="A0A516H3W4"/>
<proteinExistence type="inferred from homology"/>
<dbReference type="Pfam" id="PF01206">
    <property type="entry name" value="TusA"/>
    <property type="match status" value="1"/>
</dbReference>
<dbReference type="CDD" id="cd00291">
    <property type="entry name" value="SirA_YedF_YeeD"/>
    <property type="match status" value="1"/>
</dbReference>
<dbReference type="Gene3D" id="3.30.110.40">
    <property type="entry name" value="TusA-like domain"/>
    <property type="match status" value="1"/>
</dbReference>
<dbReference type="InterPro" id="IPR001455">
    <property type="entry name" value="TusA-like"/>
</dbReference>
<evidence type="ECO:0000313" key="3">
    <source>
        <dbReference type="EMBL" id="QDO98462.1"/>
    </source>
</evidence>
<keyword evidence="3" id="KW-0808">Transferase</keyword>
<accession>A0A516H3W4</accession>
<keyword evidence="4" id="KW-1185">Reference proteome</keyword>
<comment type="similarity">
    <text evidence="1">Belongs to the sulfur carrier protein TusA family.</text>
</comment>
<evidence type="ECO:0000256" key="1">
    <source>
        <dbReference type="ARBA" id="ARBA00008984"/>
    </source>
</evidence>
<sequence length="74" mass="7922">MSDILDLKGLNCPLPVLRTKKAMKAVPAGQTLTVEATDPAAMRDITALCETAGFTLLSAEERSGVFVFEIRQVA</sequence>
<reference evidence="3 4" key="1">
    <citation type="submission" date="2019-07" db="EMBL/GenBank/DDBJ databases">
        <title>Genome sequencing for Ferrovibrio sp. K5.</title>
        <authorList>
            <person name="Park S.-J."/>
        </authorList>
    </citation>
    <scope>NUCLEOTIDE SEQUENCE [LARGE SCALE GENOMIC DNA]</scope>
    <source>
        <strain evidence="3 4">K5</strain>
    </source>
</reference>
<dbReference type="PROSITE" id="PS01148">
    <property type="entry name" value="UPF0033"/>
    <property type="match status" value="1"/>
</dbReference>
<dbReference type="EMBL" id="CP041636">
    <property type="protein sequence ID" value="QDO98462.1"/>
    <property type="molecule type" value="Genomic_DNA"/>
</dbReference>
<dbReference type="Proteomes" id="UP000317496">
    <property type="component" value="Chromosome"/>
</dbReference>
<evidence type="ECO:0000259" key="2">
    <source>
        <dbReference type="PROSITE" id="PS01148"/>
    </source>
</evidence>
<gene>
    <name evidence="3" type="ORF">FNB15_14770</name>
</gene>
<dbReference type="SUPFAM" id="SSF64307">
    <property type="entry name" value="SirA-like"/>
    <property type="match status" value="1"/>
</dbReference>
<feature type="domain" description="UPF0033" evidence="2">
    <location>
        <begin position="5"/>
        <end position="29"/>
    </location>
</feature>
<dbReference type="KEGG" id="fer:FNB15_14770"/>
<name>A0A516H3W4_9PROT</name>